<evidence type="ECO:0000313" key="2">
    <source>
        <dbReference type="EMBL" id="DAF90708.1"/>
    </source>
</evidence>
<name>A0A8S5U8D1_9CAUD</name>
<dbReference type="EMBL" id="BK016035">
    <property type="protein sequence ID" value="DAF90708.1"/>
    <property type="molecule type" value="Genomic_DNA"/>
</dbReference>
<proteinExistence type="predicted"/>
<organism evidence="2">
    <name type="scientific">Podoviridae sp. ctdxt3</name>
    <dbReference type="NCBI Taxonomy" id="2825263"/>
    <lineage>
        <taxon>Viruses</taxon>
        <taxon>Duplodnaviria</taxon>
        <taxon>Heunggongvirae</taxon>
        <taxon>Uroviricota</taxon>
        <taxon>Caudoviricetes</taxon>
    </lineage>
</organism>
<feature type="transmembrane region" description="Helical" evidence="1">
    <location>
        <begin position="6"/>
        <end position="27"/>
    </location>
</feature>
<protein>
    <submittedName>
        <fullName evidence="2">YvrJ protein family protein</fullName>
    </submittedName>
</protein>
<keyword evidence="1" id="KW-0812">Transmembrane</keyword>
<accession>A0A8S5U8D1</accession>
<keyword evidence="1" id="KW-1133">Transmembrane helix</keyword>
<reference evidence="2" key="1">
    <citation type="journal article" date="2021" name="Proc. Natl. Acad. Sci. U.S.A.">
        <title>A Catalog of Tens of Thousands of Viruses from Human Metagenomes Reveals Hidden Associations with Chronic Diseases.</title>
        <authorList>
            <person name="Tisza M.J."/>
            <person name="Buck C.B."/>
        </authorList>
    </citation>
    <scope>NUCLEOTIDE SEQUENCE</scope>
    <source>
        <strain evidence="2">Ctdxt3</strain>
    </source>
</reference>
<sequence>MEMEMLSQLIGNIGFPIAAFAAMYYMCNTTLGEFRQSMDNFKESNHELISQVKNLCSTVESQQPKKEG</sequence>
<evidence type="ECO:0000256" key="1">
    <source>
        <dbReference type="SAM" id="Phobius"/>
    </source>
</evidence>
<keyword evidence="1" id="KW-0472">Membrane</keyword>